<evidence type="ECO:0000256" key="6">
    <source>
        <dbReference type="ARBA" id="ARBA00022989"/>
    </source>
</evidence>
<evidence type="ECO:0000256" key="4">
    <source>
        <dbReference type="ARBA" id="ARBA00022475"/>
    </source>
</evidence>
<sequence>MIIFSFNSSRSLTVWTGFTFDWYAKLFQDRDIMEAVVNTIMIAIISTVISTIIGTLASIALAKGKKVFRETVLGLSNIPILSPEIVTAIAFFVFFGAFSIQKGLSTMILAHIAFSTPYVILAVYPKVKSLDNDLVSAAYDLGATPRQALFKVILPQIKVAIIAGAAIAFTMSFDDFVISYFSSGTMVKNISIYLYTLKRGIEPTVNALSTIIMIVIGIKIVFDYVKSGKRREEN</sequence>
<evidence type="ECO:0000313" key="11">
    <source>
        <dbReference type="Proteomes" id="UP000289841"/>
    </source>
</evidence>
<dbReference type="InterPro" id="IPR000515">
    <property type="entry name" value="MetI-like"/>
</dbReference>
<name>A0A449BDV7_HAPAX</name>
<feature type="transmembrane region" description="Helical" evidence="8">
    <location>
        <begin position="40"/>
        <end position="62"/>
    </location>
</feature>
<dbReference type="PROSITE" id="PS50928">
    <property type="entry name" value="ABC_TM1"/>
    <property type="match status" value="1"/>
</dbReference>
<evidence type="ECO:0000259" key="9">
    <source>
        <dbReference type="PROSITE" id="PS50928"/>
    </source>
</evidence>
<dbReference type="GO" id="GO:0005886">
    <property type="term" value="C:plasma membrane"/>
    <property type="evidence" value="ECO:0007669"/>
    <property type="project" value="UniProtKB-SubCell"/>
</dbReference>
<comment type="similarity">
    <text evidence="2">Belongs to the binding-protein-dependent transport system permease family. CysTW subfamily.</text>
</comment>
<dbReference type="CDD" id="cd06261">
    <property type="entry name" value="TM_PBP2"/>
    <property type="match status" value="1"/>
</dbReference>
<keyword evidence="5 8" id="KW-0812">Transmembrane</keyword>
<dbReference type="AlphaFoldDB" id="A0A449BDV7"/>
<gene>
    <name evidence="10" type="primary">potB_2</name>
    <name evidence="10" type="ORF">NCTC10138_00984</name>
</gene>
<keyword evidence="6 8" id="KW-1133">Transmembrane helix</keyword>
<dbReference type="RefSeq" id="WP_084156719.1">
    <property type="nucleotide sequence ID" value="NZ_LR215048.1"/>
</dbReference>
<keyword evidence="11" id="KW-1185">Reference proteome</keyword>
<dbReference type="STRING" id="1278311.GCA_000428705_01526"/>
<dbReference type="SUPFAM" id="SSF161098">
    <property type="entry name" value="MetI-like"/>
    <property type="match status" value="1"/>
</dbReference>
<dbReference type="InterPro" id="IPR035906">
    <property type="entry name" value="MetI-like_sf"/>
</dbReference>
<evidence type="ECO:0000256" key="8">
    <source>
        <dbReference type="RuleBase" id="RU363032"/>
    </source>
</evidence>
<organism evidence="10 11">
    <name type="scientific">Haploplasma axanthum</name>
    <name type="common">Acholeplasma axanthum</name>
    <dbReference type="NCBI Taxonomy" id="29552"/>
    <lineage>
        <taxon>Bacteria</taxon>
        <taxon>Bacillati</taxon>
        <taxon>Mycoplasmatota</taxon>
        <taxon>Mollicutes</taxon>
        <taxon>Acholeplasmatales</taxon>
        <taxon>Acholeplasmataceae</taxon>
        <taxon>Haploplasma</taxon>
    </lineage>
</organism>
<evidence type="ECO:0000256" key="3">
    <source>
        <dbReference type="ARBA" id="ARBA00022448"/>
    </source>
</evidence>
<evidence type="ECO:0000256" key="2">
    <source>
        <dbReference type="ARBA" id="ARBA00007069"/>
    </source>
</evidence>
<feature type="domain" description="ABC transmembrane type-1" evidence="9">
    <location>
        <begin position="36"/>
        <end position="226"/>
    </location>
</feature>
<reference evidence="10 11" key="1">
    <citation type="submission" date="2019-01" db="EMBL/GenBank/DDBJ databases">
        <authorList>
            <consortium name="Pathogen Informatics"/>
        </authorList>
    </citation>
    <scope>NUCLEOTIDE SEQUENCE [LARGE SCALE GENOMIC DNA]</scope>
    <source>
        <strain evidence="10 11">NCTC10138</strain>
    </source>
</reference>
<evidence type="ECO:0000256" key="5">
    <source>
        <dbReference type="ARBA" id="ARBA00022692"/>
    </source>
</evidence>
<dbReference type="Gene3D" id="1.10.3720.10">
    <property type="entry name" value="MetI-like"/>
    <property type="match status" value="1"/>
</dbReference>
<dbReference type="OrthoDB" id="9782004at2"/>
<dbReference type="KEGG" id="aaxa:NCTC10138_00984"/>
<feature type="transmembrane region" description="Helical" evidence="8">
    <location>
        <begin position="159"/>
        <end position="183"/>
    </location>
</feature>
<keyword evidence="7 8" id="KW-0472">Membrane</keyword>
<dbReference type="EMBL" id="LR215048">
    <property type="protein sequence ID" value="VEU80607.1"/>
    <property type="molecule type" value="Genomic_DNA"/>
</dbReference>
<dbReference type="Proteomes" id="UP000289841">
    <property type="component" value="Chromosome"/>
</dbReference>
<evidence type="ECO:0000313" key="10">
    <source>
        <dbReference type="EMBL" id="VEU80607.1"/>
    </source>
</evidence>
<feature type="transmembrane region" description="Helical" evidence="8">
    <location>
        <begin position="104"/>
        <end position="124"/>
    </location>
</feature>
<accession>A0A449BDV7</accession>
<dbReference type="PANTHER" id="PTHR43848">
    <property type="entry name" value="PUTRESCINE TRANSPORT SYSTEM PERMEASE PROTEIN POTI"/>
    <property type="match status" value="1"/>
</dbReference>
<evidence type="ECO:0000256" key="7">
    <source>
        <dbReference type="ARBA" id="ARBA00023136"/>
    </source>
</evidence>
<dbReference type="GO" id="GO:0055085">
    <property type="term" value="P:transmembrane transport"/>
    <property type="evidence" value="ECO:0007669"/>
    <property type="project" value="InterPro"/>
</dbReference>
<keyword evidence="4" id="KW-1003">Cell membrane</keyword>
<protein>
    <submittedName>
        <fullName evidence="10">Polyamine (Spermidine/putrescine) ABC transporter permease</fullName>
    </submittedName>
</protein>
<comment type="subcellular location">
    <subcellularLocation>
        <location evidence="1 8">Cell membrane</location>
        <topology evidence="1 8">Multi-pass membrane protein</topology>
    </subcellularLocation>
</comment>
<evidence type="ECO:0000256" key="1">
    <source>
        <dbReference type="ARBA" id="ARBA00004651"/>
    </source>
</evidence>
<dbReference type="PANTHER" id="PTHR43848:SF2">
    <property type="entry name" value="PUTRESCINE TRANSPORT SYSTEM PERMEASE PROTEIN POTI"/>
    <property type="match status" value="1"/>
</dbReference>
<dbReference type="InterPro" id="IPR051789">
    <property type="entry name" value="Bact_Polyamine_Transport"/>
</dbReference>
<keyword evidence="3 8" id="KW-0813">Transport</keyword>
<proteinExistence type="inferred from homology"/>
<feature type="transmembrane region" description="Helical" evidence="8">
    <location>
        <begin position="203"/>
        <end position="222"/>
    </location>
</feature>
<dbReference type="Pfam" id="PF00528">
    <property type="entry name" value="BPD_transp_1"/>
    <property type="match status" value="1"/>
</dbReference>
<feature type="transmembrane region" description="Helical" evidence="8">
    <location>
        <begin position="74"/>
        <end position="98"/>
    </location>
</feature>